<dbReference type="AlphaFoldDB" id="A0A175VPB0"/>
<dbReference type="OrthoDB" id="3508416at2759"/>
<organism evidence="2 3">
    <name type="scientific">Madurella mycetomatis</name>
    <dbReference type="NCBI Taxonomy" id="100816"/>
    <lineage>
        <taxon>Eukaryota</taxon>
        <taxon>Fungi</taxon>
        <taxon>Dikarya</taxon>
        <taxon>Ascomycota</taxon>
        <taxon>Pezizomycotina</taxon>
        <taxon>Sordariomycetes</taxon>
        <taxon>Sordariomycetidae</taxon>
        <taxon>Sordariales</taxon>
        <taxon>Sordariales incertae sedis</taxon>
        <taxon>Madurella</taxon>
    </lineage>
</organism>
<dbReference type="GO" id="GO:0003676">
    <property type="term" value="F:nucleic acid binding"/>
    <property type="evidence" value="ECO:0007669"/>
    <property type="project" value="InterPro"/>
</dbReference>
<evidence type="ECO:0000313" key="2">
    <source>
        <dbReference type="EMBL" id="KXX73356.1"/>
    </source>
</evidence>
<dbReference type="SUPFAM" id="SSF54928">
    <property type="entry name" value="RNA-binding domain, RBD"/>
    <property type="match status" value="1"/>
</dbReference>
<comment type="caution">
    <text evidence="2">The sequence shown here is derived from an EMBL/GenBank/DDBJ whole genome shotgun (WGS) entry which is preliminary data.</text>
</comment>
<proteinExistence type="predicted"/>
<dbReference type="VEuPathDB" id="FungiDB:MMYC01_209592"/>
<accession>A0A175VPB0</accession>
<evidence type="ECO:0000313" key="3">
    <source>
        <dbReference type="Proteomes" id="UP000078237"/>
    </source>
</evidence>
<protein>
    <submittedName>
        <fullName evidence="2">Uncharacterized protein</fullName>
    </submittedName>
</protein>
<keyword evidence="3" id="KW-1185">Reference proteome</keyword>
<dbReference type="Proteomes" id="UP000078237">
    <property type="component" value="Unassembled WGS sequence"/>
</dbReference>
<reference evidence="2 3" key="1">
    <citation type="journal article" date="2016" name="Genome Announc.">
        <title>Genome Sequence of Madurella mycetomatis mm55, Isolated from a Human Mycetoma Case in Sudan.</title>
        <authorList>
            <person name="Smit S."/>
            <person name="Derks M.F."/>
            <person name="Bervoets S."/>
            <person name="Fahal A."/>
            <person name="van Leeuwen W."/>
            <person name="van Belkum A."/>
            <person name="van de Sande W.W."/>
        </authorList>
    </citation>
    <scope>NUCLEOTIDE SEQUENCE [LARGE SCALE GENOMIC DNA]</scope>
    <source>
        <strain evidence="3">mm55</strain>
    </source>
</reference>
<feature type="region of interest" description="Disordered" evidence="1">
    <location>
        <begin position="77"/>
        <end position="112"/>
    </location>
</feature>
<gene>
    <name evidence="2" type="ORF">MMYC01_209592</name>
</gene>
<dbReference type="EMBL" id="LCTW02000488">
    <property type="protein sequence ID" value="KXX73356.1"/>
    <property type="molecule type" value="Genomic_DNA"/>
</dbReference>
<name>A0A175VPB0_9PEZI</name>
<evidence type="ECO:0000256" key="1">
    <source>
        <dbReference type="SAM" id="MobiDB-lite"/>
    </source>
</evidence>
<dbReference type="InterPro" id="IPR035979">
    <property type="entry name" value="RBD_domain_sf"/>
</dbReference>
<sequence length="318" mass="34924">MSNREVTSSFGGLQDNSWQEIMEAQEADRADWIKYMAGLGLGEVGGEGMKQGMGEETQEPLTLAELTAQSCIHVGGATSTSHSPFDPTPVARPSRMPLKGRDTAVQKPGDADPGLLIGHLVKDKDGPSKTPPEDNCKFLITGLPPNISIRSLLRHIRNVGRIYTTRIMKPESSDDTATASVIFFDVFASKRFHNMYENAPLTIRGYDAKVACNHDARIANNLPRNLSRVILVWGPRDQVEVGKLLMLFRRNFSFRLDNITTVVDSPATKCLEISFGSWRGEAEVAFRLLRQPLARQAGVSVAYTTDPCDLGRAPPKGN</sequence>